<dbReference type="FunFam" id="3.40.50.300:FF:001656">
    <property type="entry name" value="Rab11B GTPase, putative"/>
    <property type="match status" value="1"/>
</dbReference>
<sequence length="214" mass="24532">MSRRPSTAEETSDSAEIRARSDRVKVILLGDSAVGKSKLVERFLMDAYHPQQLSTYALTLFEYTAEIDGQSVHVDFWDTAGQERFNSMHPSYYHRAHVCILVFDVTRKLTYTNLENWYRELQEYRKGIPVIVVANKIDYDYRVTQKTFAFATKHNLPFYFASASDGTNIVKLFNDAIRLGLTYKESPSEEDFVALVEKILDESPLNRPSSAPAK</sequence>
<dbReference type="SMART" id="SM00176">
    <property type="entry name" value="RAN"/>
    <property type="match status" value="1"/>
</dbReference>
<dbReference type="PROSITE" id="PS51419">
    <property type="entry name" value="RAB"/>
    <property type="match status" value="1"/>
</dbReference>
<evidence type="ECO:0000313" key="2">
    <source>
        <dbReference type="EMBL" id="AME21655.1"/>
    </source>
</evidence>
<dbReference type="SMART" id="SM00174">
    <property type="entry name" value="RHO"/>
    <property type="match status" value="1"/>
</dbReference>
<dbReference type="InterPro" id="IPR001806">
    <property type="entry name" value="Small_GTPase"/>
</dbReference>
<dbReference type="SMART" id="SM00175">
    <property type="entry name" value="RAB"/>
    <property type="match status" value="1"/>
</dbReference>
<dbReference type="EMBL" id="KU522220">
    <property type="protein sequence ID" value="AME21655.1"/>
    <property type="molecule type" value="Genomic_DNA"/>
</dbReference>
<keyword evidence="1" id="KW-0547">Nucleotide-binding</keyword>
<dbReference type="NCBIfam" id="TIGR00231">
    <property type="entry name" value="small_GTP"/>
    <property type="match status" value="1"/>
</dbReference>
<dbReference type="SMART" id="SM00173">
    <property type="entry name" value="RAS"/>
    <property type="match status" value="1"/>
</dbReference>
<evidence type="ECO:0000256" key="1">
    <source>
        <dbReference type="ARBA" id="ARBA00022741"/>
    </source>
</evidence>
<accession>A0A125SEA3</accession>
<reference evidence="2" key="1">
    <citation type="journal article" date="2016" name="Biol. Direct">
        <title>A paneukaryotic genomic analysis of the small GTPase RABL2 underscores the significance of recurrent gene loss in eukaryote evolution.</title>
        <authorList>
            <person name="Elias M."/>
            <person name="Klimes V."/>
            <person name="Derelle R."/>
            <person name="Petrzelkova R."/>
            <person name="Tachezy J."/>
        </authorList>
    </citation>
    <scope>NUCLEOTIDE SEQUENCE</scope>
    <source>
        <strain evidence="2">ATCC 50740</strain>
    </source>
</reference>
<dbReference type="PRINTS" id="PR00449">
    <property type="entry name" value="RASTRNSFRMNG"/>
</dbReference>
<dbReference type="SUPFAM" id="SSF52540">
    <property type="entry name" value="P-loop containing nucleoside triphosphate hydrolases"/>
    <property type="match status" value="1"/>
</dbReference>
<proteinExistence type="predicted"/>
<dbReference type="Pfam" id="PF00071">
    <property type="entry name" value="Ras"/>
    <property type="match status" value="1"/>
</dbReference>
<organism evidence="2">
    <name type="scientific">Malawimonas californiana</name>
    <name type="common">Flagellated protozoan</name>
    <dbReference type="NCBI Taxonomy" id="221722"/>
    <lineage>
        <taxon>Eukaryota</taxon>
        <taxon>Malawimonadida</taxon>
        <taxon>Malawimonadidae</taxon>
        <taxon>Malawimonas</taxon>
    </lineage>
</organism>
<dbReference type="PANTHER" id="PTHR47978">
    <property type="match status" value="1"/>
</dbReference>
<dbReference type="AlphaFoldDB" id="A0A125SEA3"/>
<dbReference type="GO" id="GO:0005525">
    <property type="term" value="F:GTP binding"/>
    <property type="evidence" value="ECO:0007669"/>
    <property type="project" value="InterPro"/>
</dbReference>
<dbReference type="Gene3D" id="3.40.50.300">
    <property type="entry name" value="P-loop containing nucleotide triphosphate hydrolases"/>
    <property type="match status" value="1"/>
</dbReference>
<name>A0A125SEA3_MALCL</name>
<dbReference type="InterPro" id="IPR027417">
    <property type="entry name" value="P-loop_NTPase"/>
</dbReference>
<dbReference type="PROSITE" id="PS51420">
    <property type="entry name" value="RHO"/>
    <property type="match status" value="1"/>
</dbReference>
<dbReference type="GO" id="GO:0003924">
    <property type="term" value="F:GTPase activity"/>
    <property type="evidence" value="ECO:0007669"/>
    <property type="project" value="InterPro"/>
</dbReference>
<protein>
    <submittedName>
        <fullName evidence="2">RABL2</fullName>
    </submittedName>
</protein>
<dbReference type="InterPro" id="IPR005225">
    <property type="entry name" value="Small_GTP-bd"/>
</dbReference>